<evidence type="ECO:0000256" key="2">
    <source>
        <dbReference type="SAM" id="Phobius"/>
    </source>
</evidence>
<gene>
    <name evidence="3" type="ORF">Poly21_02500</name>
</gene>
<keyword evidence="4" id="KW-1185">Reference proteome</keyword>
<feature type="region of interest" description="Disordered" evidence="1">
    <location>
        <begin position="48"/>
        <end position="81"/>
    </location>
</feature>
<sequence length="378" mass="40808">MGIQRRWRQSKSLLPGPLDAGADAHESSQWVAGMPLPVSDRPVALKTKNRIQARPYAARNSGPGFSRTGAAPNNPGRRSAPQTSVRKWFLIGFSSVAIVSLLVLMSQPLPVPSDEETWTQSSGDVASAQIPQNAPPESPAKLVPEVSPLIVENEIPANFLFWPVIETAIGKTSGGLVFAAYKHDPDTPVLLGNLSRLGPTGGLDKQIDALDVFASWHSVSLFDPLTRRARGVCTSRPKIIPGARPFPATSPHGDVFAIGNLPTKRLNALPLATENPSVDDQAWVILPVQDQGFRVVSCRIADFDHNWMSFVLDDTATHNLTGKLQWAELADDKSQLDIGGAPLVNAAAEVIGVVSALRHNDDRWTGQASLTAYFQDYL</sequence>
<dbReference type="AlphaFoldDB" id="A0A5C6C1Y1"/>
<organism evidence="3 4">
    <name type="scientific">Allorhodopirellula heiligendammensis</name>
    <dbReference type="NCBI Taxonomy" id="2714739"/>
    <lineage>
        <taxon>Bacteria</taxon>
        <taxon>Pseudomonadati</taxon>
        <taxon>Planctomycetota</taxon>
        <taxon>Planctomycetia</taxon>
        <taxon>Pirellulales</taxon>
        <taxon>Pirellulaceae</taxon>
        <taxon>Allorhodopirellula</taxon>
    </lineage>
</organism>
<keyword evidence="2" id="KW-1133">Transmembrane helix</keyword>
<dbReference type="EMBL" id="SJPU01000001">
    <property type="protein sequence ID" value="TWU18095.1"/>
    <property type="molecule type" value="Genomic_DNA"/>
</dbReference>
<comment type="caution">
    <text evidence="3">The sequence shown here is derived from an EMBL/GenBank/DDBJ whole genome shotgun (WGS) entry which is preliminary data.</text>
</comment>
<dbReference type="Proteomes" id="UP000319908">
    <property type="component" value="Unassembled WGS sequence"/>
</dbReference>
<name>A0A5C6C1Y1_9BACT</name>
<feature type="transmembrane region" description="Helical" evidence="2">
    <location>
        <begin position="88"/>
        <end position="105"/>
    </location>
</feature>
<accession>A0A5C6C1Y1</accession>
<reference evidence="3 4" key="1">
    <citation type="journal article" date="2020" name="Antonie Van Leeuwenhoek">
        <title>Rhodopirellula heiligendammensis sp. nov., Rhodopirellula pilleata sp. nov., and Rhodopirellula solitaria sp. nov. isolated from natural or artificial marine surfaces in Northern Germany and California, USA, and emended description of the genus Rhodopirellula.</title>
        <authorList>
            <person name="Kallscheuer N."/>
            <person name="Wiegand S."/>
            <person name="Jogler M."/>
            <person name="Boedeker C."/>
            <person name="Peeters S.H."/>
            <person name="Rast P."/>
            <person name="Heuer A."/>
            <person name="Jetten M.S.M."/>
            <person name="Rohde M."/>
            <person name="Jogler C."/>
        </authorList>
    </citation>
    <scope>NUCLEOTIDE SEQUENCE [LARGE SCALE GENOMIC DNA]</scope>
    <source>
        <strain evidence="3 4">Poly21</strain>
    </source>
</reference>
<feature type="region of interest" description="Disordered" evidence="1">
    <location>
        <begin position="1"/>
        <end position="21"/>
    </location>
</feature>
<keyword evidence="2" id="KW-0812">Transmembrane</keyword>
<evidence type="ECO:0000256" key="1">
    <source>
        <dbReference type="SAM" id="MobiDB-lite"/>
    </source>
</evidence>
<keyword evidence="2" id="KW-0472">Membrane</keyword>
<evidence type="ECO:0008006" key="5">
    <source>
        <dbReference type="Google" id="ProtNLM"/>
    </source>
</evidence>
<proteinExistence type="predicted"/>
<evidence type="ECO:0000313" key="3">
    <source>
        <dbReference type="EMBL" id="TWU18095.1"/>
    </source>
</evidence>
<evidence type="ECO:0000313" key="4">
    <source>
        <dbReference type="Proteomes" id="UP000319908"/>
    </source>
</evidence>
<protein>
    <recommendedName>
        <fullName evidence="5">Trypsin-like peptidase domain-containing protein</fullName>
    </recommendedName>
</protein>